<comment type="subcellular location">
    <subcellularLocation>
        <location evidence="1 7">Cell membrane</location>
        <topology evidence="1 7">Multi-pass membrane protein</topology>
    </subcellularLocation>
</comment>
<keyword evidence="6 7" id="KW-0472">Membrane</keyword>
<feature type="transmembrane region" description="Helical" evidence="7">
    <location>
        <begin position="132"/>
        <end position="148"/>
    </location>
</feature>
<dbReference type="SUPFAM" id="SSF161098">
    <property type="entry name" value="MetI-like"/>
    <property type="match status" value="1"/>
</dbReference>
<proteinExistence type="inferred from homology"/>
<keyword evidence="10" id="KW-1185">Reference proteome</keyword>
<accession>A0ABX1HIE8</accession>
<dbReference type="PANTHER" id="PTHR43386">
    <property type="entry name" value="OLIGOPEPTIDE TRANSPORT SYSTEM PERMEASE PROTEIN APPC"/>
    <property type="match status" value="1"/>
</dbReference>
<evidence type="ECO:0000256" key="3">
    <source>
        <dbReference type="ARBA" id="ARBA00022475"/>
    </source>
</evidence>
<reference evidence="9 10" key="1">
    <citation type="submission" date="2020-03" db="EMBL/GenBank/DDBJ databases">
        <title>Genomic Encyclopedia of Type Strains, Phase IV (KMG-V): Genome sequencing to study the core and pangenomes of soil and plant-associated prokaryotes.</title>
        <authorList>
            <person name="Whitman W."/>
        </authorList>
    </citation>
    <scope>NUCLEOTIDE SEQUENCE [LARGE SCALE GENOMIC DNA]</scope>
    <source>
        <strain evidence="9 10">1B</strain>
    </source>
</reference>
<sequence length="325" mass="34725">MAVLTAFRFTWWQRLALGWLVLLVLVAAVAPLLPLPYPPGLPDLANMAVPPFSAARHWLGTDPQGRDVLSILVYGARTAVLLTLPAALLAALVGGLAGAAAGFWENSARVPLAYWLVGTGGTWWVLQLPLPMLGLGLMLIGALLALLARLQNRPLPTWPLPVDALVVGTATALDTIPRLIVVVAVVASIGLSAPGLLAVMVLTAWPPMARLVRAQMLRVRQLPFIEAARAAGLPERQIWFRHALPHALHPLRTALPLSVAGLLGLESTLSFLGIGLPPEVASWGRLLATVRDEPSAWWALLFPSLLLTLSILSLNTLSRMSTSRA</sequence>
<feature type="transmembrane region" description="Helical" evidence="7">
    <location>
        <begin position="179"/>
        <end position="205"/>
    </location>
</feature>
<name>A0ABX1HIE8_9BACT</name>
<dbReference type="InterPro" id="IPR000515">
    <property type="entry name" value="MetI-like"/>
</dbReference>
<evidence type="ECO:0000256" key="4">
    <source>
        <dbReference type="ARBA" id="ARBA00022692"/>
    </source>
</evidence>
<evidence type="ECO:0000256" key="7">
    <source>
        <dbReference type="RuleBase" id="RU363032"/>
    </source>
</evidence>
<evidence type="ECO:0000256" key="5">
    <source>
        <dbReference type="ARBA" id="ARBA00022989"/>
    </source>
</evidence>
<evidence type="ECO:0000256" key="2">
    <source>
        <dbReference type="ARBA" id="ARBA00022448"/>
    </source>
</evidence>
<feature type="domain" description="ABC transmembrane type-1" evidence="8">
    <location>
        <begin position="126"/>
        <end position="318"/>
    </location>
</feature>
<feature type="transmembrane region" description="Helical" evidence="7">
    <location>
        <begin position="296"/>
        <end position="317"/>
    </location>
</feature>
<keyword evidence="5 7" id="KW-1133">Transmembrane helix</keyword>
<evidence type="ECO:0000313" key="10">
    <source>
        <dbReference type="Proteomes" id="UP000717634"/>
    </source>
</evidence>
<keyword evidence="3" id="KW-1003">Cell membrane</keyword>
<comment type="caution">
    <text evidence="9">The sequence shown here is derived from an EMBL/GenBank/DDBJ whole genome shotgun (WGS) entry which is preliminary data.</text>
</comment>
<dbReference type="InterPro" id="IPR050366">
    <property type="entry name" value="BP-dependent_transpt_permease"/>
</dbReference>
<evidence type="ECO:0000259" key="8">
    <source>
        <dbReference type="PROSITE" id="PS50928"/>
    </source>
</evidence>
<dbReference type="Pfam" id="PF00528">
    <property type="entry name" value="BPD_transp_1"/>
    <property type="match status" value="1"/>
</dbReference>
<comment type="similarity">
    <text evidence="7">Belongs to the binding-protein-dependent transport system permease family.</text>
</comment>
<keyword evidence="2 7" id="KW-0813">Transport</keyword>
<organism evidence="9 10">
    <name type="scientific">Hymenobacter artigasi</name>
    <dbReference type="NCBI Taxonomy" id="2719616"/>
    <lineage>
        <taxon>Bacteria</taxon>
        <taxon>Pseudomonadati</taxon>
        <taxon>Bacteroidota</taxon>
        <taxon>Cytophagia</taxon>
        <taxon>Cytophagales</taxon>
        <taxon>Hymenobacteraceae</taxon>
        <taxon>Hymenobacter</taxon>
    </lineage>
</organism>
<dbReference type="InterPro" id="IPR035906">
    <property type="entry name" value="MetI-like_sf"/>
</dbReference>
<keyword evidence="4 7" id="KW-0812">Transmembrane</keyword>
<dbReference type="PROSITE" id="PS50928">
    <property type="entry name" value="ABC_TM1"/>
    <property type="match status" value="1"/>
</dbReference>
<dbReference type="RefSeq" id="WP_168672411.1">
    <property type="nucleotide sequence ID" value="NZ_JAAVTK010000003.1"/>
</dbReference>
<dbReference type="Gene3D" id="1.10.3720.10">
    <property type="entry name" value="MetI-like"/>
    <property type="match status" value="1"/>
</dbReference>
<gene>
    <name evidence="9" type="ORF">HBN54_001374</name>
</gene>
<dbReference type="PANTHER" id="PTHR43386:SF1">
    <property type="entry name" value="D,D-DIPEPTIDE TRANSPORT SYSTEM PERMEASE PROTEIN DDPC-RELATED"/>
    <property type="match status" value="1"/>
</dbReference>
<dbReference type="EMBL" id="JAAVTK010000003">
    <property type="protein sequence ID" value="NKI88781.1"/>
    <property type="molecule type" value="Genomic_DNA"/>
</dbReference>
<feature type="transmembrane region" description="Helical" evidence="7">
    <location>
        <begin position="79"/>
        <end position="103"/>
    </location>
</feature>
<evidence type="ECO:0000256" key="1">
    <source>
        <dbReference type="ARBA" id="ARBA00004651"/>
    </source>
</evidence>
<evidence type="ECO:0000256" key="6">
    <source>
        <dbReference type="ARBA" id="ARBA00023136"/>
    </source>
</evidence>
<dbReference type="CDD" id="cd06261">
    <property type="entry name" value="TM_PBP2"/>
    <property type="match status" value="1"/>
</dbReference>
<dbReference type="Proteomes" id="UP000717634">
    <property type="component" value="Unassembled WGS sequence"/>
</dbReference>
<protein>
    <submittedName>
        <fullName evidence="9">Peptide/nickel transport system permease protein</fullName>
    </submittedName>
</protein>
<evidence type="ECO:0000313" key="9">
    <source>
        <dbReference type="EMBL" id="NKI88781.1"/>
    </source>
</evidence>